<dbReference type="PANTHER" id="PTHR31449">
    <property type="entry name" value="UPF0598 PROTEIN C8ORF82"/>
    <property type="match status" value="1"/>
</dbReference>
<protein>
    <submittedName>
        <fullName evidence="2">Uncharacterized protein</fullName>
    </submittedName>
</protein>
<dbReference type="EMBL" id="JADGIZ020000055">
    <property type="protein sequence ID" value="KAL2912924.1"/>
    <property type="molecule type" value="Genomic_DNA"/>
</dbReference>
<comment type="caution">
    <text evidence="2">The sequence shown here is derived from an EMBL/GenBank/DDBJ whole genome shotgun (WGS) entry which is preliminary data.</text>
</comment>
<evidence type="ECO:0000313" key="3">
    <source>
        <dbReference type="Proteomes" id="UP001527925"/>
    </source>
</evidence>
<keyword evidence="3" id="KW-1185">Reference proteome</keyword>
<evidence type="ECO:0000256" key="1">
    <source>
        <dbReference type="ARBA" id="ARBA00006322"/>
    </source>
</evidence>
<dbReference type="InterPro" id="IPR028108">
    <property type="entry name" value="DUF4505"/>
</dbReference>
<name>A0ABR4N070_9FUNG</name>
<gene>
    <name evidence="2" type="ORF">HK105_207595</name>
</gene>
<organism evidence="2 3">
    <name type="scientific">Polyrhizophydium stewartii</name>
    <dbReference type="NCBI Taxonomy" id="2732419"/>
    <lineage>
        <taxon>Eukaryota</taxon>
        <taxon>Fungi</taxon>
        <taxon>Fungi incertae sedis</taxon>
        <taxon>Chytridiomycota</taxon>
        <taxon>Chytridiomycota incertae sedis</taxon>
        <taxon>Chytridiomycetes</taxon>
        <taxon>Rhizophydiales</taxon>
        <taxon>Rhizophydiales incertae sedis</taxon>
        <taxon>Polyrhizophydium</taxon>
    </lineage>
</organism>
<dbReference type="PANTHER" id="PTHR31449:SF3">
    <property type="entry name" value="UPF0598 PROTEIN C8ORF82"/>
    <property type="match status" value="1"/>
</dbReference>
<dbReference type="Pfam" id="PF14956">
    <property type="entry name" value="DUF4505"/>
    <property type="match status" value="1"/>
</dbReference>
<dbReference type="Proteomes" id="UP001527925">
    <property type="component" value="Unassembled WGS sequence"/>
</dbReference>
<proteinExistence type="inferred from homology"/>
<accession>A0ABR4N070</accession>
<evidence type="ECO:0000313" key="2">
    <source>
        <dbReference type="EMBL" id="KAL2912924.1"/>
    </source>
</evidence>
<comment type="similarity">
    <text evidence="1">Belongs to the UPF0598 family.</text>
</comment>
<sequence>MQHRAATLAASTFRCSRRAMSASALRLAPAGVRAPPPPPSGDAPGVREYLYFVDVHGQLFLDDTVPKNIATCFKDKRFLDFFFSRLRANPPSNPLFAAGFEYVSPCGKEMNYVRAADAPIVFHDLDSQGLLWFAGSKTHPFDPSQIFVSRGNGYFYHPLPAGSPLPTPTRLAALDTPLGLIKSSAVLSHLASGADMESGTVTLHGRSYKINFIE</sequence>
<reference evidence="2 3" key="1">
    <citation type="submission" date="2023-09" db="EMBL/GenBank/DDBJ databases">
        <title>Pangenome analysis of Batrachochytrium dendrobatidis and related Chytrids.</title>
        <authorList>
            <person name="Yacoub M.N."/>
            <person name="Stajich J.E."/>
            <person name="James T.Y."/>
        </authorList>
    </citation>
    <scope>NUCLEOTIDE SEQUENCE [LARGE SCALE GENOMIC DNA]</scope>
    <source>
        <strain evidence="2 3">JEL0888</strain>
    </source>
</reference>